<dbReference type="EMBL" id="LUGH01000529">
    <property type="protein sequence ID" value="OBZ84293.1"/>
    <property type="molecule type" value="Genomic_DNA"/>
</dbReference>
<evidence type="ECO:0000313" key="2">
    <source>
        <dbReference type="EMBL" id="OBZ84293.1"/>
    </source>
</evidence>
<name>A0A1C7N584_9FUNG</name>
<comment type="caution">
    <text evidence="2">The sequence shown here is derived from an EMBL/GenBank/DDBJ whole genome shotgun (WGS) entry which is preliminary data.</text>
</comment>
<dbReference type="AlphaFoldDB" id="A0A1C7N584"/>
<sequence length="70" mass="7989">MHSPKDAAMTQSHKHVRAARSNSNHLRMLVIETNMIRATKIVRPLKPRKSYLSSRKDVFVHGRPSSLGKQ</sequence>
<protein>
    <submittedName>
        <fullName evidence="2">Uncharacterized protein</fullName>
    </submittedName>
</protein>
<dbReference type="Proteomes" id="UP000093000">
    <property type="component" value="Unassembled WGS sequence"/>
</dbReference>
<keyword evidence="3" id="KW-1185">Reference proteome</keyword>
<proteinExistence type="predicted"/>
<accession>A0A1C7N584</accession>
<gene>
    <name evidence="2" type="ORF">A0J61_07649</name>
</gene>
<dbReference type="OrthoDB" id="5573882at2759"/>
<evidence type="ECO:0000313" key="3">
    <source>
        <dbReference type="Proteomes" id="UP000093000"/>
    </source>
</evidence>
<reference evidence="2 3" key="1">
    <citation type="submission" date="2016-03" db="EMBL/GenBank/DDBJ databases">
        <title>Choanephora cucurbitarum.</title>
        <authorList>
            <person name="Min B."/>
            <person name="Park H."/>
            <person name="Park J.-H."/>
            <person name="Shin H.-D."/>
            <person name="Choi I.-G."/>
        </authorList>
    </citation>
    <scope>NUCLEOTIDE SEQUENCE [LARGE SCALE GENOMIC DNA]</scope>
    <source>
        <strain evidence="2 3">KUS-F28377</strain>
    </source>
</reference>
<dbReference type="InParanoid" id="A0A1C7N584"/>
<feature type="region of interest" description="Disordered" evidence="1">
    <location>
        <begin position="1"/>
        <end position="23"/>
    </location>
</feature>
<evidence type="ECO:0000256" key="1">
    <source>
        <dbReference type="SAM" id="MobiDB-lite"/>
    </source>
</evidence>
<organism evidence="2 3">
    <name type="scientific">Choanephora cucurbitarum</name>
    <dbReference type="NCBI Taxonomy" id="101091"/>
    <lineage>
        <taxon>Eukaryota</taxon>
        <taxon>Fungi</taxon>
        <taxon>Fungi incertae sedis</taxon>
        <taxon>Mucoromycota</taxon>
        <taxon>Mucoromycotina</taxon>
        <taxon>Mucoromycetes</taxon>
        <taxon>Mucorales</taxon>
        <taxon>Mucorineae</taxon>
        <taxon>Choanephoraceae</taxon>
        <taxon>Choanephoroideae</taxon>
        <taxon>Choanephora</taxon>
    </lineage>
</organism>